<dbReference type="Proteomes" id="UP000092018">
    <property type="component" value="Plasmid unnamed1"/>
</dbReference>
<evidence type="ECO:0000313" key="2">
    <source>
        <dbReference type="Proteomes" id="UP000092018"/>
    </source>
</evidence>
<dbReference type="EMBL" id="CP016179">
    <property type="protein sequence ID" value="ANO35282.1"/>
    <property type="molecule type" value="Genomic_DNA"/>
</dbReference>
<name>A0AAN0XZB8_9VIBR</name>
<geneLocation type="plasmid" evidence="1 2">
    <name>unnamed1</name>
</geneLocation>
<protein>
    <submittedName>
        <fullName evidence="1">Uncharacterized protein</fullName>
    </submittedName>
</protein>
<organism evidence="1 2">
    <name type="scientific">Vibrio breoganii</name>
    <dbReference type="NCBI Taxonomy" id="553239"/>
    <lineage>
        <taxon>Bacteria</taxon>
        <taxon>Pseudomonadati</taxon>
        <taxon>Pseudomonadota</taxon>
        <taxon>Gammaproteobacteria</taxon>
        <taxon>Vibrionales</taxon>
        <taxon>Vibrionaceae</taxon>
        <taxon>Vibrio</taxon>
    </lineage>
</organism>
<dbReference type="KEGG" id="vbr:A6E01_18880"/>
<dbReference type="AlphaFoldDB" id="A0AAN0XZB8"/>
<gene>
    <name evidence="1" type="ORF">A6E01_18880</name>
</gene>
<sequence>MLYPNNGKFYFDSQCLKECRFNNLTKVARMVRQDLKPEDIHMSLQLSQQIAKLTSDKVTITKEKTATQRKLDFIRQQLNEIIGRH</sequence>
<reference evidence="1 2" key="1">
    <citation type="submission" date="2016-06" db="EMBL/GenBank/DDBJ databases">
        <title>Adaptive Radiation by Waves of Gene Transfer Leads to Fine-Scale Resource Partitioning in Marine Microbes.</title>
        <authorList>
            <person name="Hehemann J.-H."/>
            <person name="Arevalo P."/>
            <person name="Datta M.S."/>
            <person name="Yu X."/>
            <person name="Corzett C."/>
            <person name="Henschel A."/>
            <person name="Preheim S.P."/>
            <person name="Timberlake S."/>
            <person name="Alm E.J."/>
            <person name="Polz M.F."/>
        </authorList>
    </citation>
    <scope>NUCLEOTIDE SEQUENCE [LARGE SCALE GENOMIC DNA]</scope>
    <source>
        <strain evidence="1 2">FF50</strain>
        <plasmid evidence="1 2">unnamed1</plasmid>
    </source>
</reference>
<dbReference type="RefSeq" id="WP_065211044.1">
    <property type="nucleotide sequence ID" value="NZ_CP016179.1"/>
</dbReference>
<accession>A0AAN0XZB8</accession>
<keyword evidence="1" id="KW-0614">Plasmid</keyword>
<evidence type="ECO:0000313" key="1">
    <source>
        <dbReference type="EMBL" id="ANO35282.1"/>
    </source>
</evidence>
<proteinExistence type="predicted"/>